<dbReference type="InterPro" id="IPR001466">
    <property type="entry name" value="Beta-lactam-related"/>
</dbReference>
<evidence type="ECO:0000313" key="3">
    <source>
        <dbReference type="EMBL" id="PSJ30187.1"/>
    </source>
</evidence>
<protein>
    <submittedName>
        <fullName evidence="3">Peptidase</fullName>
    </submittedName>
</protein>
<evidence type="ECO:0000259" key="2">
    <source>
        <dbReference type="Pfam" id="PF00144"/>
    </source>
</evidence>
<dbReference type="EMBL" id="PXWG01000003">
    <property type="protein sequence ID" value="PSJ30187.1"/>
    <property type="molecule type" value="Genomic_DNA"/>
</dbReference>
<dbReference type="Proteomes" id="UP000242427">
    <property type="component" value="Unassembled WGS sequence"/>
</dbReference>
<keyword evidence="1" id="KW-0732">Signal</keyword>
<feature type="domain" description="Beta-lactamase-related" evidence="2">
    <location>
        <begin position="57"/>
        <end position="354"/>
    </location>
</feature>
<name>A0A9X7PJI3_9ACTN</name>
<evidence type="ECO:0000313" key="4">
    <source>
        <dbReference type="Proteomes" id="UP000242427"/>
    </source>
</evidence>
<gene>
    <name evidence="3" type="ORF">B7P34_02740</name>
</gene>
<dbReference type="PANTHER" id="PTHR46825:SF7">
    <property type="entry name" value="D-ALANYL-D-ALANINE CARBOXYPEPTIDASE"/>
    <property type="match status" value="1"/>
</dbReference>
<dbReference type="OrthoDB" id="3499702at2"/>
<feature type="signal peptide" evidence="1">
    <location>
        <begin position="1"/>
        <end position="36"/>
    </location>
</feature>
<dbReference type="InterPro" id="IPR012338">
    <property type="entry name" value="Beta-lactam/transpept-like"/>
</dbReference>
<dbReference type="InterPro" id="IPR050491">
    <property type="entry name" value="AmpC-like"/>
</dbReference>
<comment type="caution">
    <text evidence="3">The sequence shown here is derived from an EMBL/GenBank/DDBJ whole genome shotgun (WGS) entry which is preliminary data.</text>
</comment>
<reference evidence="3 4" key="1">
    <citation type="submission" date="2018-03" db="EMBL/GenBank/DDBJ databases">
        <title>Chitinolytic properties of Streptosporangium nondiastaticum TBG75A20.</title>
        <authorList>
            <person name="Gayathri V."/>
            <person name="Shiburaj S."/>
        </authorList>
    </citation>
    <scope>NUCLEOTIDE SEQUENCE [LARGE SCALE GENOMIC DNA]</scope>
    <source>
        <strain evidence="3 4">TBG75A20</strain>
    </source>
</reference>
<evidence type="ECO:0000256" key="1">
    <source>
        <dbReference type="SAM" id="SignalP"/>
    </source>
</evidence>
<dbReference type="PANTHER" id="PTHR46825">
    <property type="entry name" value="D-ALANYL-D-ALANINE-CARBOXYPEPTIDASE/ENDOPEPTIDASE AMPH"/>
    <property type="match status" value="1"/>
</dbReference>
<dbReference type="Pfam" id="PF00144">
    <property type="entry name" value="Beta-lactamase"/>
    <property type="match status" value="1"/>
</dbReference>
<organism evidence="3 4">
    <name type="scientific">Streptosporangium nondiastaticum</name>
    <dbReference type="NCBI Taxonomy" id="35764"/>
    <lineage>
        <taxon>Bacteria</taxon>
        <taxon>Bacillati</taxon>
        <taxon>Actinomycetota</taxon>
        <taxon>Actinomycetes</taxon>
        <taxon>Streptosporangiales</taxon>
        <taxon>Streptosporangiaceae</taxon>
        <taxon>Streptosporangium</taxon>
    </lineage>
</organism>
<dbReference type="AlphaFoldDB" id="A0A9X7PJI3"/>
<accession>A0A9X7PJI3</accession>
<sequence>MPKTRMPERASKTVRAALVALTATTLAATAIGPAAAAADAPAGAESHAATQEALNGLAAAGMPGVAAGTLTPKGTWSGSAGYADTATKRKRTAADHFRAGSITKSFVATVLLQLEAEGKLSIDDSVEKWLPGVVKGNGYDADKITIRHLLNHTSGVHDMVSTPEWNEQMNGQGFFEHRYDIKTPEQIVAMGIKYGPDFEPGKGWRYSNTNFVLGGMIIEKATGKPYAREAERRIVKPLGLKETTFPGTDPKLPAPHPVGYSKLYVPDPGPEIYDATEYRPSWSGATGEVVSTSGDLNRFYSSLLQGKLLPKKQLDEMLTTVETGEHYTYGLGIISRKLTCGVQVYGHDGVVWGSLSGSAGTRDGKHMLTFNINGDWLNDSPPFENMFEGEFCGAIPKPVKDKPAAAAAAVNTLR</sequence>
<dbReference type="SUPFAM" id="SSF56601">
    <property type="entry name" value="beta-lactamase/transpeptidase-like"/>
    <property type="match status" value="1"/>
</dbReference>
<proteinExistence type="predicted"/>
<dbReference type="RefSeq" id="WP_106674136.1">
    <property type="nucleotide sequence ID" value="NZ_PXWG01000003.1"/>
</dbReference>
<keyword evidence="4" id="KW-1185">Reference proteome</keyword>
<feature type="chain" id="PRO_5040960172" evidence="1">
    <location>
        <begin position="37"/>
        <end position="414"/>
    </location>
</feature>
<dbReference type="Gene3D" id="3.40.710.10">
    <property type="entry name" value="DD-peptidase/beta-lactamase superfamily"/>
    <property type="match status" value="1"/>
</dbReference>